<evidence type="ECO:0000313" key="1">
    <source>
        <dbReference type="EMBL" id="GFY22293.1"/>
    </source>
</evidence>
<organism evidence="1 2">
    <name type="scientific">Trichonephila clavipes</name>
    <name type="common">Golden silk orbweaver</name>
    <name type="synonym">Nephila clavipes</name>
    <dbReference type="NCBI Taxonomy" id="2585209"/>
    <lineage>
        <taxon>Eukaryota</taxon>
        <taxon>Metazoa</taxon>
        <taxon>Ecdysozoa</taxon>
        <taxon>Arthropoda</taxon>
        <taxon>Chelicerata</taxon>
        <taxon>Arachnida</taxon>
        <taxon>Araneae</taxon>
        <taxon>Araneomorphae</taxon>
        <taxon>Entelegynae</taxon>
        <taxon>Araneoidea</taxon>
        <taxon>Nephilidae</taxon>
        <taxon>Trichonephila</taxon>
    </lineage>
</organism>
<name>A0A8X7B7N7_TRICX</name>
<accession>A0A8X7B7N7</accession>
<dbReference type="AlphaFoldDB" id="A0A8X7B7N7"/>
<gene>
    <name evidence="1" type="ORF">TNCV_3299341</name>
</gene>
<dbReference type="Proteomes" id="UP000887159">
    <property type="component" value="Unassembled WGS sequence"/>
</dbReference>
<evidence type="ECO:0000313" key="2">
    <source>
        <dbReference type="Proteomes" id="UP000887159"/>
    </source>
</evidence>
<keyword evidence="2" id="KW-1185">Reference proteome</keyword>
<dbReference type="EMBL" id="BMAU01021359">
    <property type="protein sequence ID" value="GFY22293.1"/>
    <property type="molecule type" value="Genomic_DNA"/>
</dbReference>
<reference evidence="1" key="1">
    <citation type="submission" date="2020-08" db="EMBL/GenBank/DDBJ databases">
        <title>Multicomponent nature underlies the extraordinary mechanical properties of spider dragline silk.</title>
        <authorList>
            <person name="Kono N."/>
            <person name="Nakamura H."/>
            <person name="Mori M."/>
            <person name="Yoshida Y."/>
            <person name="Ohtoshi R."/>
            <person name="Malay A.D."/>
            <person name="Moran D.A.P."/>
            <person name="Tomita M."/>
            <person name="Numata K."/>
            <person name="Arakawa K."/>
        </authorList>
    </citation>
    <scope>NUCLEOTIDE SEQUENCE</scope>
</reference>
<protein>
    <submittedName>
        <fullName evidence="1">Uncharacterized protein</fullName>
    </submittedName>
</protein>
<proteinExistence type="predicted"/>
<comment type="caution">
    <text evidence="1">The sequence shown here is derived from an EMBL/GenBank/DDBJ whole genome shotgun (WGS) entry which is preliminary data.</text>
</comment>
<sequence length="78" mass="8474">MDAARYIEILTHFLKRLRMDSGSVEEKPGKGRPRALQKLALCSLQRGATARCNSDATASQLSCELYAATGTLVSKETS</sequence>